<feature type="transmembrane region" description="Helical" evidence="2">
    <location>
        <begin position="106"/>
        <end position="127"/>
    </location>
</feature>
<protein>
    <submittedName>
        <fullName evidence="3">Uncharacterized protein</fullName>
    </submittedName>
</protein>
<feature type="transmembrane region" description="Helical" evidence="2">
    <location>
        <begin position="47"/>
        <end position="66"/>
    </location>
</feature>
<evidence type="ECO:0000256" key="1">
    <source>
        <dbReference type="SAM" id="MobiDB-lite"/>
    </source>
</evidence>
<evidence type="ECO:0000313" key="3">
    <source>
        <dbReference type="EMBL" id="MBM3274156.1"/>
    </source>
</evidence>
<organism evidence="3 4">
    <name type="scientific">Candidatus Tanganyikabacteria bacterium</name>
    <dbReference type="NCBI Taxonomy" id="2961651"/>
    <lineage>
        <taxon>Bacteria</taxon>
        <taxon>Bacillati</taxon>
        <taxon>Candidatus Sericytochromatia</taxon>
        <taxon>Candidatus Tanganyikabacteria</taxon>
    </lineage>
</organism>
<keyword evidence="2" id="KW-1133">Transmembrane helix</keyword>
<keyword evidence="2" id="KW-0812">Transmembrane</keyword>
<dbReference type="Proteomes" id="UP000703893">
    <property type="component" value="Unassembled WGS sequence"/>
</dbReference>
<name>A0A937X5U5_9BACT</name>
<feature type="transmembrane region" description="Helical" evidence="2">
    <location>
        <begin position="12"/>
        <end position="35"/>
    </location>
</feature>
<gene>
    <name evidence="3" type="ORF">FJZ00_03320</name>
</gene>
<sequence>MDAQKQALRAAEIALLAGVWLVGSGILIGLGPLAWSGGALKLGVHFPHAPIIMNVAGGAVAVLMCASRAWNHQPAGTAWVAALIGVMAAAVPVVTDAPAYLQQHNLLAGLALAAAAVASALSHAGAIGKASEPDWVIPGPVVSPQSTDANAGGSEVAASPR</sequence>
<comment type="caution">
    <text evidence="3">The sequence shown here is derived from an EMBL/GenBank/DDBJ whole genome shotgun (WGS) entry which is preliminary data.</text>
</comment>
<keyword evidence="2" id="KW-0472">Membrane</keyword>
<feature type="region of interest" description="Disordered" evidence="1">
    <location>
        <begin position="138"/>
        <end position="161"/>
    </location>
</feature>
<accession>A0A937X5U5</accession>
<dbReference type="AlphaFoldDB" id="A0A937X5U5"/>
<dbReference type="EMBL" id="VGJX01000136">
    <property type="protein sequence ID" value="MBM3274156.1"/>
    <property type="molecule type" value="Genomic_DNA"/>
</dbReference>
<proteinExistence type="predicted"/>
<reference evidence="3 4" key="1">
    <citation type="submission" date="2019-03" db="EMBL/GenBank/DDBJ databases">
        <title>Lake Tanganyika Metagenome-Assembled Genomes (MAGs).</title>
        <authorList>
            <person name="Tran P."/>
        </authorList>
    </citation>
    <scope>NUCLEOTIDE SEQUENCE [LARGE SCALE GENOMIC DNA]</scope>
    <source>
        <strain evidence="3">K_DeepCast_65m_m2_236</strain>
    </source>
</reference>
<feature type="transmembrane region" description="Helical" evidence="2">
    <location>
        <begin position="78"/>
        <end position="100"/>
    </location>
</feature>
<evidence type="ECO:0000313" key="4">
    <source>
        <dbReference type="Proteomes" id="UP000703893"/>
    </source>
</evidence>
<evidence type="ECO:0000256" key="2">
    <source>
        <dbReference type="SAM" id="Phobius"/>
    </source>
</evidence>